<keyword evidence="1" id="KW-0472">Membrane</keyword>
<gene>
    <name evidence="2" type="ORF">K239x_30130</name>
</gene>
<organism evidence="2 3">
    <name type="scientific">Stieleria marina</name>
    <dbReference type="NCBI Taxonomy" id="1930275"/>
    <lineage>
        <taxon>Bacteria</taxon>
        <taxon>Pseudomonadati</taxon>
        <taxon>Planctomycetota</taxon>
        <taxon>Planctomycetia</taxon>
        <taxon>Pirellulales</taxon>
        <taxon>Pirellulaceae</taxon>
        <taxon>Stieleria</taxon>
    </lineage>
</organism>
<evidence type="ECO:0000313" key="3">
    <source>
        <dbReference type="Proteomes" id="UP000319817"/>
    </source>
</evidence>
<dbReference type="EMBL" id="CP036526">
    <property type="protein sequence ID" value="QDT11020.1"/>
    <property type="molecule type" value="Genomic_DNA"/>
</dbReference>
<reference evidence="2 3" key="1">
    <citation type="submission" date="2019-02" db="EMBL/GenBank/DDBJ databases">
        <title>Deep-cultivation of Planctomycetes and their phenomic and genomic characterization uncovers novel biology.</title>
        <authorList>
            <person name="Wiegand S."/>
            <person name="Jogler M."/>
            <person name="Boedeker C."/>
            <person name="Pinto D."/>
            <person name="Vollmers J."/>
            <person name="Rivas-Marin E."/>
            <person name="Kohn T."/>
            <person name="Peeters S.H."/>
            <person name="Heuer A."/>
            <person name="Rast P."/>
            <person name="Oberbeckmann S."/>
            <person name="Bunk B."/>
            <person name="Jeske O."/>
            <person name="Meyerdierks A."/>
            <person name="Storesund J.E."/>
            <person name="Kallscheuer N."/>
            <person name="Luecker S."/>
            <person name="Lage O.M."/>
            <person name="Pohl T."/>
            <person name="Merkel B.J."/>
            <person name="Hornburger P."/>
            <person name="Mueller R.-W."/>
            <person name="Bruemmer F."/>
            <person name="Labrenz M."/>
            <person name="Spormann A.M."/>
            <person name="Op den Camp H."/>
            <person name="Overmann J."/>
            <person name="Amann R."/>
            <person name="Jetten M.S.M."/>
            <person name="Mascher T."/>
            <person name="Medema M.H."/>
            <person name="Devos D.P."/>
            <person name="Kaster A.-K."/>
            <person name="Ovreas L."/>
            <person name="Rohde M."/>
            <person name="Galperin M.Y."/>
            <person name="Jogler C."/>
        </authorList>
    </citation>
    <scope>NUCLEOTIDE SEQUENCE [LARGE SCALE GENOMIC DNA]</scope>
    <source>
        <strain evidence="2 3">K23_9</strain>
    </source>
</reference>
<keyword evidence="1" id="KW-0812">Transmembrane</keyword>
<sequence>MNAFCVFITKAFEMRRTQLGPTAANSATNHWWSRSRRLGHDYALCLGFLVVAVYLTAKFWFGVLPATRVIGIYSIALVASGFVLRYRFGYLNPTRAQIRSRQELKPTTLADLEKGGG</sequence>
<feature type="transmembrane region" description="Helical" evidence="1">
    <location>
        <begin position="69"/>
        <end position="88"/>
    </location>
</feature>
<keyword evidence="1" id="KW-1133">Transmembrane helix</keyword>
<dbReference type="AlphaFoldDB" id="A0A517NV73"/>
<accession>A0A517NV73</accession>
<proteinExistence type="predicted"/>
<dbReference type="Proteomes" id="UP000319817">
    <property type="component" value="Chromosome"/>
</dbReference>
<feature type="transmembrane region" description="Helical" evidence="1">
    <location>
        <begin position="42"/>
        <end position="63"/>
    </location>
</feature>
<name>A0A517NV73_9BACT</name>
<protein>
    <submittedName>
        <fullName evidence="2">Uncharacterized protein</fullName>
    </submittedName>
</protein>
<evidence type="ECO:0000313" key="2">
    <source>
        <dbReference type="EMBL" id="QDT11020.1"/>
    </source>
</evidence>
<keyword evidence="3" id="KW-1185">Reference proteome</keyword>
<evidence type="ECO:0000256" key="1">
    <source>
        <dbReference type="SAM" id="Phobius"/>
    </source>
</evidence>